<dbReference type="EMBL" id="PGCJ01000380">
    <property type="protein sequence ID" value="PLW30372.1"/>
    <property type="molecule type" value="Genomic_DNA"/>
</dbReference>
<dbReference type="Proteomes" id="UP000235388">
    <property type="component" value="Unassembled WGS sequence"/>
</dbReference>
<proteinExistence type="predicted"/>
<evidence type="ECO:0000256" key="1">
    <source>
        <dbReference type="SAM" id="MobiDB-lite"/>
    </source>
</evidence>
<evidence type="ECO:0000313" key="2">
    <source>
        <dbReference type="EMBL" id="PLW30372.1"/>
    </source>
</evidence>
<comment type="caution">
    <text evidence="2">The sequence shown here is derived from an EMBL/GenBank/DDBJ whole genome shotgun (WGS) entry which is preliminary data.</text>
</comment>
<feature type="compositionally biased region" description="Basic and acidic residues" evidence="1">
    <location>
        <begin position="333"/>
        <end position="343"/>
    </location>
</feature>
<feature type="compositionally biased region" description="Low complexity" evidence="1">
    <location>
        <begin position="285"/>
        <end position="316"/>
    </location>
</feature>
<dbReference type="AlphaFoldDB" id="A0A2N5TY20"/>
<name>A0A2N5TY20_9BASI</name>
<sequence length="375" mass="41904">MANKRPMVTRQELEEAAAAAAVLKKKKQATIAMLEQKKKQAGGPADQNAFTGEKQNPLVLENAQHNGSVTPLDTCKALAAGDKKGSETILRLVADLYPPPKTAELAQPAPKTVITALETATTTELTKPAKATAHRFVAGVKSSHGFCGLPAFYDKNLRALKGSVPLPYSTQNGNNKWRPTQPKGAKLIEEEQRKEDIRDTQPLTNGHKHTPNVRSKAFQCNMLHEGGLVFPDISELHKEMEAQTLSEAKAQDRIRFQDNPYALVAQREDINPWTGNKKPNHNKRQNNNNDNANNKPGNNRNPNNRGRQQQNQQDNNRWYEPYAQSTKRQRSGKYKERAQDRSKGYRSQDQGYQNQSGPSNNQKKNLQVTYAPMPI</sequence>
<evidence type="ECO:0000313" key="3">
    <source>
        <dbReference type="Proteomes" id="UP000235388"/>
    </source>
</evidence>
<dbReference type="STRING" id="200324.A0A2N5TY20"/>
<keyword evidence="3" id="KW-1185">Reference proteome</keyword>
<accession>A0A2N5TY20</accession>
<organism evidence="2 3">
    <name type="scientific">Puccinia coronata f. sp. avenae</name>
    <dbReference type="NCBI Taxonomy" id="200324"/>
    <lineage>
        <taxon>Eukaryota</taxon>
        <taxon>Fungi</taxon>
        <taxon>Dikarya</taxon>
        <taxon>Basidiomycota</taxon>
        <taxon>Pucciniomycotina</taxon>
        <taxon>Pucciniomycetes</taxon>
        <taxon>Pucciniales</taxon>
        <taxon>Pucciniaceae</taxon>
        <taxon>Puccinia</taxon>
    </lineage>
</organism>
<gene>
    <name evidence="2" type="ORF">PCANC_24160</name>
</gene>
<reference evidence="2 3" key="1">
    <citation type="submission" date="2017-11" db="EMBL/GenBank/DDBJ databases">
        <title>De novo assembly and phasing of dikaryotic genomes from two isolates of Puccinia coronata f. sp. avenae, the causal agent of oat crown rust.</title>
        <authorList>
            <person name="Miller M.E."/>
            <person name="Zhang Y."/>
            <person name="Omidvar V."/>
            <person name="Sperschneider J."/>
            <person name="Schwessinger B."/>
            <person name="Raley C."/>
            <person name="Palmer J.M."/>
            <person name="Garnica D."/>
            <person name="Upadhyaya N."/>
            <person name="Rathjen J."/>
            <person name="Taylor J.M."/>
            <person name="Park R.F."/>
            <person name="Dodds P.N."/>
            <person name="Hirsch C.D."/>
            <person name="Kianian S.F."/>
            <person name="Figueroa M."/>
        </authorList>
    </citation>
    <scope>NUCLEOTIDE SEQUENCE [LARGE SCALE GENOMIC DNA]</scope>
    <source>
        <strain evidence="2">12NC29</strain>
    </source>
</reference>
<protein>
    <submittedName>
        <fullName evidence="2">Uncharacterized protein</fullName>
    </submittedName>
</protein>
<feature type="compositionally biased region" description="Polar residues" evidence="1">
    <location>
        <begin position="345"/>
        <end position="368"/>
    </location>
</feature>
<feature type="region of interest" description="Disordered" evidence="1">
    <location>
        <begin position="267"/>
        <end position="375"/>
    </location>
</feature>